<dbReference type="EMBL" id="CAXAMM010020025">
    <property type="protein sequence ID" value="CAK9047118.1"/>
    <property type="molecule type" value="Genomic_DNA"/>
</dbReference>
<reference evidence="2 3" key="1">
    <citation type="submission" date="2024-02" db="EMBL/GenBank/DDBJ databases">
        <authorList>
            <person name="Chen Y."/>
            <person name="Shah S."/>
            <person name="Dougan E. K."/>
            <person name="Thang M."/>
            <person name="Chan C."/>
        </authorList>
    </citation>
    <scope>NUCLEOTIDE SEQUENCE [LARGE SCALE GENOMIC DNA]</scope>
</reference>
<feature type="region of interest" description="Disordered" evidence="1">
    <location>
        <begin position="192"/>
        <end position="221"/>
    </location>
</feature>
<proteinExistence type="predicted"/>
<evidence type="ECO:0000256" key="1">
    <source>
        <dbReference type="SAM" id="MobiDB-lite"/>
    </source>
</evidence>
<keyword evidence="3" id="KW-1185">Reference proteome</keyword>
<comment type="caution">
    <text evidence="2">The sequence shown here is derived from an EMBL/GenBank/DDBJ whole genome shotgun (WGS) entry which is preliminary data.</text>
</comment>
<name>A0ABP0M7S0_9DINO</name>
<protein>
    <submittedName>
        <fullName evidence="2">Uncharacterized protein</fullName>
    </submittedName>
</protein>
<organism evidence="2 3">
    <name type="scientific">Durusdinium trenchii</name>
    <dbReference type="NCBI Taxonomy" id="1381693"/>
    <lineage>
        <taxon>Eukaryota</taxon>
        <taxon>Sar</taxon>
        <taxon>Alveolata</taxon>
        <taxon>Dinophyceae</taxon>
        <taxon>Suessiales</taxon>
        <taxon>Symbiodiniaceae</taxon>
        <taxon>Durusdinium</taxon>
    </lineage>
</organism>
<dbReference type="Proteomes" id="UP001642464">
    <property type="component" value="Unassembled WGS sequence"/>
</dbReference>
<accession>A0ABP0M7S0</accession>
<gene>
    <name evidence="2" type="ORF">SCF082_LOCUS26448</name>
</gene>
<feature type="compositionally biased region" description="Polar residues" evidence="1">
    <location>
        <begin position="200"/>
        <end position="212"/>
    </location>
</feature>
<feature type="non-terminal residue" evidence="2">
    <location>
        <position position="979"/>
    </location>
</feature>
<evidence type="ECO:0000313" key="2">
    <source>
        <dbReference type="EMBL" id="CAK9047118.1"/>
    </source>
</evidence>
<sequence>MSLLSQQAVADAITAVVQASGTAPNNQTGLEEAIVSVRNRIRTAGRVETLQQQKAALSRVLVPLITWLETEPLLTDLDSNTKSDLLWNIYTAGVSRTQAAEAFPLVRSDENQWNDLVRSLTPPAADSTQPLGQENEMEGTLHWKLLVTSLACLAMDAWIPSDRVRFYTTLLGTVLLAVGLACWFRGWTKGPFSKSKPDASRNQAASRTRSMNLSDELPPLEPLVPDQPQLSSVPSGVPPIPTVDQQLGLEASPSASGLTVGTSITLLAIPPYTGLAGQKGIAMACEKGGYSVSLSSGLTLQNVPQVAWDVKQISKRVERLSRMTGEQAKLQVQAGRLKEAVTKAQALASTTPQWGAMFWQAVKNEKDLHELEPGIGNILQSHGYVGESPEQMAWHLRLPADLQRAAPELYRNIRSEGVASVRQWVNDQHPTLELKQTATYQDLFSAATIIDFELADCKSEAAIMHRLGTSDSLEIQLRKLGSYVYYRRTKDRIGANRMLGIRAPGSQTDIDMKAELRYTRASSEVVEEVAKAVARAKVNESTAIDADAQAVEEFRMRIMGRGLLPLRLPPRPTWTAKRSARLGDRQKKRLAVWRMTTGLVRSINGLDGGHVADKLTTPYAQRGRCRMTATAARSLALGHLLHECAIVARARRSLGLTGVQTSDAVASILKQPVDELGYLKISDVKHVPLIADRIAEPACEACIDMLEALPQEDAIFYADEENVVEREGKCEAFFREAESHFGFVGGTEEEYLKYLGRQDVRYLWAWDTMDGIRAIAGVSAVPKKDPLKQRKLVMQVASNYMFTDASTRANLGMCGGAALGGPPALAHKAWHLLSDEVKARVEDPLTEFVSPRYLRLAMGDDLWVQRQRERQLADVGASGYTVTSWCDEVRRVKRLNERTFAFVIVNFFSGERRPGDIEEHVRAEAQKCNLKLLFISIDLATDANWDFTIPKTFHAIMELTDEGLIDACIGGPPCPTVAR</sequence>
<evidence type="ECO:0000313" key="3">
    <source>
        <dbReference type="Proteomes" id="UP001642464"/>
    </source>
</evidence>